<keyword evidence="3" id="KW-1185">Reference proteome</keyword>
<feature type="region of interest" description="Disordered" evidence="1">
    <location>
        <begin position="86"/>
        <end position="138"/>
    </location>
</feature>
<dbReference type="Proteomes" id="UP000075714">
    <property type="component" value="Unassembled WGS sequence"/>
</dbReference>
<sequence>MHVQTSLMQPTSKKAFGLEAAPESSPAPSPQPETPATAMPSHVAALRPLKRALSVGRPCAATPRGMGPHQSPLPWLPLTPLSSFASRGSTAAAGHTPRHSAAGSRLGISEPGAPAAAAQHESAPAQGSESGRAEARPRFHSHCASNAATEVSGLRVLADEDAALGCEVAGHEDGSTKRKQAHPKHHVAFAAGLAAGTSTAAALTHTAAAAAAGIAAVASTVQTTSVAVQLGANALNAGTDVLLSRYQGALIKSATSVVADAVLGPTASASLRVALRQRLRATVAGASVLWFLINTSAMGDTLAQLGQDHDMVSCAKLVLHLASAGPGFMENCRELLQIGVAVGLGVSQRNAVAPRCGGARQDGEEAGARIAAGGDGTV</sequence>
<protein>
    <submittedName>
        <fullName evidence="2">Uncharacterized protein</fullName>
    </submittedName>
</protein>
<evidence type="ECO:0000313" key="3">
    <source>
        <dbReference type="Proteomes" id="UP000075714"/>
    </source>
</evidence>
<evidence type="ECO:0000313" key="2">
    <source>
        <dbReference type="EMBL" id="KXZ55855.1"/>
    </source>
</evidence>
<comment type="caution">
    <text evidence="2">The sequence shown here is derived from an EMBL/GenBank/DDBJ whole genome shotgun (WGS) entry which is preliminary data.</text>
</comment>
<dbReference type="AlphaFoldDB" id="A0A150H1A6"/>
<dbReference type="OrthoDB" id="540439at2759"/>
<dbReference type="EMBL" id="LSYV01000003">
    <property type="protein sequence ID" value="KXZ55855.1"/>
    <property type="molecule type" value="Genomic_DNA"/>
</dbReference>
<gene>
    <name evidence="2" type="ORF">GPECTOR_2g1406</name>
</gene>
<feature type="region of interest" description="Disordered" evidence="1">
    <location>
        <begin position="1"/>
        <end position="44"/>
    </location>
</feature>
<reference evidence="3" key="1">
    <citation type="journal article" date="2016" name="Nat. Commun.">
        <title>The Gonium pectorale genome demonstrates co-option of cell cycle regulation during the evolution of multicellularity.</title>
        <authorList>
            <person name="Hanschen E.R."/>
            <person name="Marriage T.N."/>
            <person name="Ferris P.J."/>
            <person name="Hamaji T."/>
            <person name="Toyoda A."/>
            <person name="Fujiyama A."/>
            <person name="Neme R."/>
            <person name="Noguchi H."/>
            <person name="Minakuchi Y."/>
            <person name="Suzuki M."/>
            <person name="Kawai-Toyooka H."/>
            <person name="Smith D.R."/>
            <person name="Sparks H."/>
            <person name="Anderson J."/>
            <person name="Bakaric R."/>
            <person name="Luria V."/>
            <person name="Karger A."/>
            <person name="Kirschner M.W."/>
            <person name="Durand P.M."/>
            <person name="Michod R.E."/>
            <person name="Nozaki H."/>
            <person name="Olson B.J."/>
        </authorList>
    </citation>
    <scope>NUCLEOTIDE SEQUENCE [LARGE SCALE GENOMIC DNA]</scope>
    <source>
        <strain evidence="3">NIES-2863</strain>
    </source>
</reference>
<feature type="compositionally biased region" description="Low complexity" evidence="1">
    <location>
        <begin position="109"/>
        <end position="127"/>
    </location>
</feature>
<proteinExistence type="predicted"/>
<name>A0A150H1A6_GONPE</name>
<accession>A0A150H1A6</accession>
<feature type="compositionally biased region" description="Polar residues" evidence="1">
    <location>
        <begin position="1"/>
        <end position="12"/>
    </location>
</feature>
<organism evidence="2 3">
    <name type="scientific">Gonium pectorale</name>
    <name type="common">Green alga</name>
    <dbReference type="NCBI Taxonomy" id="33097"/>
    <lineage>
        <taxon>Eukaryota</taxon>
        <taxon>Viridiplantae</taxon>
        <taxon>Chlorophyta</taxon>
        <taxon>core chlorophytes</taxon>
        <taxon>Chlorophyceae</taxon>
        <taxon>CS clade</taxon>
        <taxon>Chlamydomonadales</taxon>
        <taxon>Volvocaceae</taxon>
        <taxon>Gonium</taxon>
    </lineage>
</organism>
<evidence type="ECO:0000256" key="1">
    <source>
        <dbReference type="SAM" id="MobiDB-lite"/>
    </source>
</evidence>